<evidence type="ECO:0000313" key="3">
    <source>
        <dbReference type="Proteomes" id="UP000010422"/>
    </source>
</evidence>
<organism evidence="3">
    <name type="scientific">Pneumocystis jirovecii</name>
    <name type="common">Human pneumocystis pneumonia agent</name>
    <dbReference type="NCBI Taxonomy" id="42068"/>
    <lineage>
        <taxon>Eukaryota</taxon>
        <taxon>Fungi</taxon>
        <taxon>Dikarya</taxon>
        <taxon>Ascomycota</taxon>
        <taxon>Taphrinomycotina</taxon>
        <taxon>Pneumocystomycetes</taxon>
        <taxon>Pneumocystaceae</taxon>
        <taxon>Pneumocystis</taxon>
    </lineage>
</organism>
<dbReference type="VEuPathDB" id="FungiDB:PNEJI1_000131"/>
<name>L0PFF5_PNEJI</name>
<dbReference type="InParanoid" id="L0PFF5"/>
<accession>L0PFF5</accession>
<reference evidence="2 3" key="1">
    <citation type="journal article" date="2012" name="MBio">
        <title>De novo assembly of the Pneumocystis jirovecii genome from a single bronchoalveolar lavage fluid specimen from a patient.</title>
        <authorList>
            <person name="Cisse O.H."/>
            <person name="Pagni M."/>
            <person name="Hauser P.M."/>
        </authorList>
    </citation>
    <scope>NUCLEOTIDE SEQUENCE [LARGE SCALE GENOMIC DNA]</scope>
    <source>
        <strain evidence="2 3">SE8</strain>
    </source>
</reference>
<dbReference type="Pfam" id="PF10159">
    <property type="entry name" value="MMtag"/>
    <property type="match status" value="1"/>
</dbReference>
<sequence length="151" mass="17106">MADLLTGPIREGNRGGHGLFRWENVKEDKYRENYLGHSLRAPVGRWQKGRDLTWYAKGKKEAETISRDARAEEIRKIKEAEKDALAEALGFEVEKKNTSSATAQEIATAIHRTDKEAEVSAIDTAMNQANPAEGLGFRTYIACWWLRSRDL</sequence>
<gene>
    <name evidence="2" type="ORF">PNEJI1_000131</name>
</gene>
<dbReference type="AlphaFoldDB" id="L0PFF5"/>
<protein>
    <recommendedName>
        <fullName evidence="1">Multiple myeloma tumor-associated protein 2-like N-terminal domain-containing protein</fullName>
    </recommendedName>
</protein>
<dbReference type="PANTHER" id="PTHR14580">
    <property type="entry name" value="MULTIPLE MYELOMA TUMOR-ASSOCIATED PROTEIN 2 FAMILY MEMBER"/>
    <property type="match status" value="1"/>
</dbReference>
<evidence type="ECO:0000313" key="2">
    <source>
        <dbReference type="EMBL" id="CCJ31131.1"/>
    </source>
</evidence>
<dbReference type="Proteomes" id="UP000010422">
    <property type="component" value="Unassembled WGS sequence"/>
</dbReference>
<feature type="domain" description="Multiple myeloma tumor-associated protein 2-like N-terminal" evidence="1">
    <location>
        <begin position="12"/>
        <end position="90"/>
    </location>
</feature>
<comment type="caution">
    <text evidence="2">The sequence shown here is derived from an EMBL/GenBank/DDBJ whole genome shotgun (WGS) entry which is preliminary data.</text>
</comment>
<dbReference type="InterPro" id="IPR039207">
    <property type="entry name" value="MMTAG2-like"/>
</dbReference>
<dbReference type="PANTHER" id="PTHR14580:SF0">
    <property type="entry name" value="MULTIPLE MYELOMA TUMOR-ASSOCIATED PROTEIN 2"/>
    <property type="match status" value="1"/>
</dbReference>
<dbReference type="InterPro" id="IPR019315">
    <property type="entry name" value="MMTA2_N"/>
</dbReference>
<proteinExistence type="predicted"/>
<dbReference type="EMBL" id="CAKM01000279">
    <property type="protein sequence ID" value="CCJ31131.1"/>
    <property type="molecule type" value="Genomic_DNA"/>
</dbReference>
<dbReference type="STRING" id="1209962.L0PFF5"/>
<evidence type="ECO:0000259" key="1">
    <source>
        <dbReference type="Pfam" id="PF10159"/>
    </source>
</evidence>